<feature type="domain" description="Inner membrane protein YgaP-like transmembrane" evidence="2">
    <location>
        <begin position="3"/>
        <end position="60"/>
    </location>
</feature>
<accession>A0ABY1NKA8</accession>
<proteinExistence type="predicted"/>
<dbReference type="EMBL" id="FXTY01000002">
    <property type="protein sequence ID" value="SMP10979.1"/>
    <property type="molecule type" value="Genomic_DNA"/>
</dbReference>
<keyword evidence="1" id="KW-1133">Transmembrane helix</keyword>
<dbReference type="RefSeq" id="WP_283424975.1">
    <property type="nucleotide sequence ID" value="NZ_FXTY01000002.1"/>
</dbReference>
<name>A0ABY1NKA8_9RHOB</name>
<keyword evidence="1" id="KW-0472">Membrane</keyword>
<evidence type="ECO:0000313" key="4">
    <source>
        <dbReference type="Proteomes" id="UP001157961"/>
    </source>
</evidence>
<gene>
    <name evidence="3" type="ORF">SAMN06265373_102217</name>
</gene>
<keyword evidence="4" id="KW-1185">Reference proteome</keyword>
<evidence type="ECO:0000259" key="2">
    <source>
        <dbReference type="Pfam" id="PF11127"/>
    </source>
</evidence>
<protein>
    <recommendedName>
        <fullName evidence="2">Inner membrane protein YgaP-like transmembrane domain-containing protein</fullName>
    </recommendedName>
</protein>
<dbReference type="Pfam" id="PF11127">
    <property type="entry name" value="YgaP-like_TM"/>
    <property type="match status" value="1"/>
</dbReference>
<organism evidence="3 4">
    <name type="scientific">Shimia sagamensis</name>
    <dbReference type="NCBI Taxonomy" id="1566352"/>
    <lineage>
        <taxon>Bacteria</taxon>
        <taxon>Pseudomonadati</taxon>
        <taxon>Pseudomonadota</taxon>
        <taxon>Alphaproteobacteria</taxon>
        <taxon>Rhodobacterales</taxon>
        <taxon>Roseobacteraceae</taxon>
    </lineage>
</organism>
<comment type="caution">
    <text evidence="3">The sequence shown here is derived from an EMBL/GenBank/DDBJ whole genome shotgun (WGS) entry which is preliminary data.</text>
</comment>
<sequence length="64" mass="6769">MFAKNVGGIEKVLRVVIGLALIAGALMGYGTWMWIGIIPLATALLGSCPLYTILGKGTCPLHRK</sequence>
<dbReference type="Proteomes" id="UP001157961">
    <property type="component" value="Unassembled WGS sequence"/>
</dbReference>
<evidence type="ECO:0000313" key="3">
    <source>
        <dbReference type="EMBL" id="SMP10979.1"/>
    </source>
</evidence>
<reference evidence="3 4" key="1">
    <citation type="submission" date="2017-05" db="EMBL/GenBank/DDBJ databases">
        <authorList>
            <person name="Varghese N."/>
            <person name="Submissions S."/>
        </authorList>
    </citation>
    <scope>NUCLEOTIDE SEQUENCE [LARGE SCALE GENOMIC DNA]</scope>
    <source>
        <strain evidence="3 4">DSM 29734</strain>
    </source>
</reference>
<keyword evidence="1" id="KW-0812">Transmembrane</keyword>
<dbReference type="InterPro" id="IPR021309">
    <property type="entry name" value="YgaP-like_TM"/>
</dbReference>
<feature type="transmembrane region" description="Helical" evidence="1">
    <location>
        <begin position="35"/>
        <end position="54"/>
    </location>
</feature>
<feature type="transmembrane region" description="Helical" evidence="1">
    <location>
        <begin position="12"/>
        <end position="29"/>
    </location>
</feature>
<evidence type="ECO:0000256" key="1">
    <source>
        <dbReference type="SAM" id="Phobius"/>
    </source>
</evidence>